<comment type="caution">
    <text evidence="2">The sequence shown here is derived from an EMBL/GenBank/DDBJ whole genome shotgun (WGS) entry which is preliminary data.</text>
</comment>
<feature type="domain" description="Dienelactone hydrolase" evidence="1">
    <location>
        <begin position="156"/>
        <end position="302"/>
    </location>
</feature>
<dbReference type="PANTHER" id="PTHR17630:SF105">
    <property type="entry name" value="DIENELACTONE HYDROLASE FAMILY PROTEIN (AFU_ORTHOLOGUE AFUA_4G08790)"/>
    <property type="match status" value="1"/>
</dbReference>
<dbReference type="PANTHER" id="PTHR17630">
    <property type="entry name" value="DIENELACTONE HYDROLASE"/>
    <property type="match status" value="1"/>
</dbReference>
<evidence type="ECO:0000259" key="1">
    <source>
        <dbReference type="Pfam" id="PF01738"/>
    </source>
</evidence>
<dbReference type="EMBL" id="LFJN01000006">
    <property type="protein sequence ID" value="KPI42676.1"/>
    <property type="molecule type" value="Genomic_DNA"/>
</dbReference>
<keyword evidence="3" id="KW-1185">Reference proteome</keyword>
<accession>A0A0N1HCW9</accession>
<dbReference type="GeneID" id="28733932"/>
<dbReference type="Gene3D" id="3.40.50.1820">
    <property type="entry name" value="alpha/beta hydrolase"/>
    <property type="match status" value="1"/>
</dbReference>
<dbReference type="AlphaFoldDB" id="A0A0N1HCW9"/>
<dbReference type="STRING" id="1664694.A0A0N1HCW9"/>
<dbReference type="Pfam" id="PF01738">
    <property type="entry name" value="DLH"/>
    <property type="match status" value="1"/>
</dbReference>
<evidence type="ECO:0000313" key="3">
    <source>
        <dbReference type="Proteomes" id="UP000038010"/>
    </source>
</evidence>
<dbReference type="SUPFAM" id="SSF53474">
    <property type="entry name" value="alpha/beta-Hydrolases"/>
    <property type="match status" value="1"/>
</dbReference>
<dbReference type="VEuPathDB" id="FungiDB:AB675_2108"/>
<dbReference type="RefSeq" id="XP_018002639.1">
    <property type="nucleotide sequence ID" value="XM_018142052.1"/>
</dbReference>
<organism evidence="2 3">
    <name type="scientific">Cyphellophora attinorum</name>
    <dbReference type="NCBI Taxonomy" id="1664694"/>
    <lineage>
        <taxon>Eukaryota</taxon>
        <taxon>Fungi</taxon>
        <taxon>Dikarya</taxon>
        <taxon>Ascomycota</taxon>
        <taxon>Pezizomycotina</taxon>
        <taxon>Eurotiomycetes</taxon>
        <taxon>Chaetothyriomycetidae</taxon>
        <taxon>Chaetothyriales</taxon>
        <taxon>Cyphellophoraceae</taxon>
        <taxon>Cyphellophora</taxon>
    </lineage>
</organism>
<dbReference type="OrthoDB" id="10019231at2759"/>
<dbReference type="GO" id="GO:0016787">
    <property type="term" value="F:hydrolase activity"/>
    <property type="evidence" value="ECO:0007669"/>
    <property type="project" value="InterPro"/>
</dbReference>
<dbReference type="Proteomes" id="UP000038010">
    <property type="component" value="Unassembled WGS sequence"/>
</dbReference>
<name>A0A0N1HCW9_9EURO</name>
<sequence length="303" mass="32840">MVCRDCFRGTIHDFATPKGTLSDLYGSSYKTYVSLPPNDPKPKSTIIFFCDAFGLHLPNNKILADHYAEQTGCRVLTPDIIPGGGCSEKCMHAMNEVFKPLPSWWSLLDPRMYFNKIWGISTFAPTFIPFLITSSAPKAYPECLRYARAVKADLPAGGKLGAAGFCWGGYPSTKLCGESASAEGEGATKPLLDAAFSAHPSSLDAPKDFVGALGRFKTPYFCAVAEFDFLFNKGAAEQTEAALRKELGPSGEGKAGVYEFFIHKGAHHGFSVRASPDAPGEVGKESYETAAAQAVEWFNKYLK</sequence>
<proteinExistence type="predicted"/>
<gene>
    <name evidence="2" type="ORF">AB675_2108</name>
</gene>
<evidence type="ECO:0000313" key="2">
    <source>
        <dbReference type="EMBL" id="KPI42676.1"/>
    </source>
</evidence>
<dbReference type="InterPro" id="IPR029058">
    <property type="entry name" value="AB_hydrolase_fold"/>
</dbReference>
<protein>
    <recommendedName>
        <fullName evidence="1">Dienelactone hydrolase domain-containing protein</fullName>
    </recommendedName>
</protein>
<dbReference type="InterPro" id="IPR002925">
    <property type="entry name" value="Dienelactn_hydro"/>
</dbReference>
<reference evidence="2 3" key="1">
    <citation type="submission" date="2015-06" db="EMBL/GenBank/DDBJ databases">
        <title>Draft genome of the ant-associated black yeast Phialophora attae CBS 131958.</title>
        <authorList>
            <person name="Moreno L.F."/>
            <person name="Stielow B.J."/>
            <person name="de Hoog S."/>
            <person name="Vicente V.A."/>
            <person name="Weiss V.A."/>
            <person name="de Vries M."/>
            <person name="Cruz L.M."/>
            <person name="Souza E.M."/>
        </authorList>
    </citation>
    <scope>NUCLEOTIDE SEQUENCE [LARGE SCALE GENOMIC DNA]</scope>
    <source>
        <strain evidence="2 3">CBS 131958</strain>
    </source>
</reference>